<sequence length="57" mass="6128">MSDSSTLSLDINQQTVTQPSLTLWQILYKALLVFAGLLLGALAGVFICLSAGWIELC</sequence>
<gene>
    <name evidence="2" type="ORF">H8L47_24215</name>
</gene>
<keyword evidence="1" id="KW-0472">Membrane</keyword>
<evidence type="ECO:0000256" key="1">
    <source>
        <dbReference type="SAM" id="Phobius"/>
    </source>
</evidence>
<reference evidence="2 3" key="1">
    <citation type="submission" date="2020-08" db="EMBL/GenBank/DDBJ databases">
        <title>Novel species isolated from subtropical streams in China.</title>
        <authorList>
            <person name="Lu H."/>
        </authorList>
    </citation>
    <scope>NUCLEOTIDE SEQUENCE [LARGE SCALE GENOMIC DNA]</scope>
    <source>
        <strain evidence="2 3">NL8W</strain>
    </source>
</reference>
<dbReference type="EMBL" id="JACOFX010000018">
    <property type="protein sequence ID" value="MBC3910678.1"/>
    <property type="molecule type" value="Genomic_DNA"/>
</dbReference>
<dbReference type="Proteomes" id="UP000646911">
    <property type="component" value="Unassembled WGS sequence"/>
</dbReference>
<organism evidence="2 3">
    <name type="scientific">Undibacterium umbellatum</name>
    <dbReference type="NCBI Taxonomy" id="2762300"/>
    <lineage>
        <taxon>Bacteria</taxon>
        <taxon>Pseudomonadati</taxon>
        <taxon>Pseudomonadota</taxon>
        <taxon>Betaproteobacteria</taxon>
        <taxon>Burkholderiales</taxon>
        <taxon>Oxalobacteraceae</taxon>
        <taxon>Undibacterium</taxon>
    </lineage>
</organism>
<name>A0ABR6ZG73_9BURK</name>
<evidence type="ECO:0000313" key="2">
    <source>
        <dbReference type="EMBL" id="MBC3910678.1"/>
    </source>
</evidence>
<evidence type="ECO:0000313" key="3">
    <source>
        <dbReference type="Proteomes" id="UP000646911"/>
    </source>
</evidence>
<feature type="transmembrane region" description="Helical" evidence="1">
    <location>
        <begin position="26"/>
        <end position="54"/>
    </location>
</feature>
<comment type="caution">
    <text evidence="2">The sequence shown here is derived from an EMBL/GenBank/DDBJ whole genome shotgun (WGS) entry which is preliminary data.</text>
</comment>
<evidence type="ECO:0008006" key="4">
    <source>
        <dbReference type="Google" id="ProtNLM"/>
    </source>
</evidence>
<dbReference type="RefSeq" id="WP_186956246.1">
    <property type="nucleotide sequence ID" value="NZ_JACOFX010000018.1"/>
</dbReference>
<proteinExistence type="predicted"/>
<keyword evidence="1" id="KW-0812">Transmembrane</keyword>
<keyword evidence="3" id="KW-1185">Reference proteome</keyword>
<keyword evidence="1" id="KW-1133">Transmembrane helix</keyword>
<protein>
    <recommendedName>
        <fullName evidence="4">Chloride channel protein</fullName>
    </recommendedName>
</protein>
<accession>A0ABR6ZG73</accession>